<proteinExistence type="predicted"/>
<name>A0A3P7K4T3_LITSI</name>
<reference evidence="1 2" key="1">
    <citation type="submission" date="2018-08" db="EMBL/GenBank/DDBJ databases">
        <authorList>
            <person name="Laetsch R D."/>
            <person name="Stevens L."/>
            <person name="Kumar S."/>
            <person name="Blaxter L. M."/>
        </authorList>
    </citation>
    <scope>NUCLEOTIDE SEQUENCE [LARGE SCALE GENOMIC DNA]</scope>
</reference>
<evidence type="ECO:0000313" key="1">
    <source>
        <dbReference type="EMBL" id="VDM91587.1"/>
    </source>
</evidence>
<organism evidence="1 2">
    <name type="scientific">Litomosoides sigmodontis</name>
    <name type="common">Filarial nematode worm</name>
    <dbReference type="NCBI Taxonomy" id="42156"/>
    <lineage>
        <taxon>Eukaryota</taxon>
        <taxon>Metazoa</taxon>
        <taxon>Ecdysozoa</taxon>
        <taxon>Nematoda</taxon>
        <taxon>Chromadorea</taxon>
        <taxon>Rhabditida</taxon>
        <taxon>Spirurina</taxon>
        <taxon>Spiruromorpha</taxon>
        <taxon>Filarioidea</taxon>
        <taxon>Onchocercidae</taxon>
        <taxon>Litomosoides</taxon>
    </lineage>
</organism>
<dbReference type="AlphaFoldDB" id="A0A3P7K4T3"/>
<evidence type="ECO:0000313" key="2">
    <source>
        <dbReference type="Proteomes" id="UP000277928"/>
    </source>
</evidence>
<gene>
    <name evidence="1" type="ORF">NLS_LOCUS9386</name>
</gene>
<dbReference type="EMBL" id="UYRX01001551">
    <property type="protein sequence ID" value="VDM91587.1"/>
    <property type="molecule type" value="Genomic_DNA"/>
</dbReference>
<protein>
    <submittedName>
        <fullName evidence="1">Uncharacterized protein</fullName>
    </submittedName>
</protein>
<sequence length="68" mass="7336">MLLLPIAYTAQGEEDDDKRDGEVHLDEAGGVQGVNDEAVLVIKNMNGTITLFKPLLHSGCSKLIRDNG</sequence>
<accession>A0A3P7K4T3</accession>
<dbReference type="Proteomes" id="UP000277928">
    <property type="component" value="Unassembled WGS sequence"/>
</dbReference>
<keyword evidence="2" id="KW-1185">Reference proteome</keyword>